<name>A0AAD9NK18_RIDPI</name>
<gene>
    <name evidence="1" type="ORF">NP493_1069g00080</name>
</gene>
<dbReference type="AlphaFoldDB" id="A0AAD9NK18"/>
<keyword evidence="2" id="KW-1185">Reference proteome</keyword>
<organism evidence="1 2">
    <name type="scientific">Ridgeia piscesae</name>
    <name type="common">Tubeworm</name>
    <dbReference type="NCBI Taxonomy" id="27915"/>
    <lineage>
        <taxon>Eukaryota</taxon>
        <taxon>Metazoa</taxon>
        <taxon>Spiralia</taxon>
        <taxon>Lophotrochozoa</taxon>
        <taxon>Annelida</taxon>
        <taxon>Polychaeta</taxon>
        <taxon>Sedentaria</taxon>
        <taxon>Canalipalpata</taxon>
        <taxon>Sabellida</taxon>
        <taxon>Siboglinidae</taxon>
        <taxon>Ridgeia</taxon>
    </lineage>
</organism>
<dbReference type="EMBL" id="JAODUO010001067">
    <property type="protein sequence ID" value="KAK2171428.1"/>
    <property type="molecule type" value="Genomic_DNA"/>
</dbReference>
<proteinExistence type="predicted"/>
<evidence type="ECO:0000313" key="2">
    <source>
        <dbReference type="Proteomes" id="UP001209878"/>
    </source>
</evidence>
<reference evidence="1" key="1">
    <citation type="journal article" date="2023" name="Mol. Biol. Evol.">
        <title>Third-Generation Sequencing Reveals the Adaptive Role of the Epigenome in Three Deep-Sea Polychaetes.</title>
        <authorList>
            <person name="Perez M."/>
            <person name="Aroh O."/>
            <person name="Sun Y."/>
            <person name="Lan Y."/>
            <person name="Juniper S.K."/>
            <person name="Young C.R."/>
            <person name="Angers B."/>
            <person name="Qian P.Y."/>
        </authorList>
    </citation>
    <scope>NUCLEOTIDE SEQUENCE</scope>
    <source>
        <strain evidence="1">R07B-5</strain>
    </source>
</reference>
<evidence type="ECO:0000313" key="1">
    <source>
        <dbReference type="EMBL" id="KAK2171428.1"/>
    </source>
</evidence>
<dbReference type="Proteomes" id="UP001209878">
    <property type="component" value="Unassembled WGS sequence"/>
</dbReference>
<accession>A0AAD9NK18</accession>
<protein>
    <submittedName>
        <fullName evidence="1">Uncharacterized protein</fullName>
    </submittedName>
</protein>
<sequence length="80" mass="9087">MQQPKATMKRTWNNKLCGCFDDCNVCLPATVIPVCYQCSVMDDFGEHCCVAWPCFLGSQMSLLALRYQFRNKNNIEVGCP</sequence>
<comment type="caution">
    <text evidence="1">The sequence shown here is derived from an EMBL/GenBank/DDBJ whole genome shotgun (WGS) entry which is preliminary data.</text>
</comment>